<gene>
    <name evidence="1" type="ORF">PR048_002297</name>
</gene>
<organism evidence="1 2">
    <name type="scientific">Dryococelus australis</name>
    <dbReference type="NCBI Taxonomy" id="614101"/>
    <lineage>
        <taxon>Eukaryota</taxon>
        <taxon>Metazoa</taxon>
        <taxon>Ecdysozoa</taxon>
        <taxon>Arthropoda</taxon>
        <taxon>Hexapoda</taxon>
        <taxon>Insecta</taxon>
        <taxon>Pterygota</taxon>
        <taxon>Neoptera</taxon>
        <taxon>Polyneoptera</taxon>
        <taxon>Phasmatodea</taxon>
        <taxon>Verophasmatodea</taxon>
        <taxon>Anareolatae</taxon>
        <taxon>Phasmatidae</taxon>
        <taxon>Eurycanthinae</taxon>
        <taxon>Dryococelus</taxon>
    </lineage>
</organism>
<accession>A0ABQ9IJY6</accession>
<proteinExistence type="predicted"/>
<evidence type="ECO:0000313" key="1">
    <source>
        <dbReference type="EMBL" id="KAJ8896951.1"/>
    </source>
</evidence>
<dbReference type="Proteomes" id="UP001159363">
    <property type="component" value="Chromosome 1"/>
</dbReference>
<keyword evidence="2" id="KW-1185">Reference proteome</keyword>
<sequence>MLTEYVVLIKDYLQCGGHMALVENPRENLKFTYYLSHHGVIKDDSTTTRLWVFNASANTHHGVSLNMLLTGPKHGYQ</sequence>
<evidence type="ECO:0000313" key="2">
    <source>
        <dbReference type="Proteomes" id="UP001159363"/>
    </source>
</evidence>
<reference evidence="1 2" key="1">
    <citation type="submission" date="2023-02" db="EMBL/GenBank/DDBJ databases">
        <title>LHISI_Scaffold_Assembly.</title>
        <authorList>
            <person name="Stuart O.P."/>
            <person name="Cleave R."/>
            <person name="Magrath M.J.L."/>
            <person name="Mikheyev A.S."/>
        </authorList>
    </citation>
    <scope>NUCLEOTIDE SEQUENCE [LARGE SCALE GENOMIC DNA]</scope>
    <source>
        <strain evidence="1">Daus_M_001</strain>
        <tissue evidence="1">Leg muscle</tissue>
    </source>
</reference>
<name>A0ABQ9IJY6_9NEOP</name>
<dbReference type="EMBL" id="JARBHB010000001">
    <property type="protein sequence ID" value="KAJ8896951.1"/>
    <property type="molecule type" value="Genomic_DNA"/>
</dbReference>
<protein>
    <submittedName>
        <fullName evidence="1">Uncharacterized protein</fullName>
    </submittedName>
</protein>
<comment type="caution">
    <text evidence="1">The sequence shown here is derived from an EMBL/GenBank/DDBJ whole genome shotgun (WGS) entry which is preliminary data.</text>
</comment>